<reference evidence="7 8" key="1">
    <citation type="submission" date="2020-07" db="EMBL/GenBank/DDBJ databases">
        <title>Roseicoccus Jingziensis gen. nov., sp. nov., isolated from coastal seawater.</title>
        <authorList>
            <person name="Feng X."/>
        </authorList>
    </citation>
    <scope>NUCLEOTIDE SEQUENCE [LARGE SCALE GENOMIC DNA]</scope>
    <source>
        <strain evidence="7 8">N1E253</strain>
    </source>
</reference>
<dbReference type="InterPro" id="IPR010652">
    <property type="entry name" value="DUF1232"/>
</dbReference>
<evidence type="ECO:0000256" key="1">
    <source>
        <dbReference type="ARBA" id="ARBA00004127"/>
    </source>
</evidence>
<sequence>MKSFFVALMALLSALYLLNPTAGVDLIPDVLPIIGNIDEATAMAVFVACLRYFGYDLSGFLGKRKQSGGQKHRGQTVDVD</sequence>
<gene>
    <name evidence="7" type="ORF">HW115_15350</name>
</gene>
<keyword evidence="3 5" id="KW-1133">Transmembrane helix</keyword>
<comment type="subcellular location">
    <subcellularLocation>
        <location evidence="1">Endomembrane system</location>
        <topology evidence="1">Multi-pass membrane protein</topology>
    </subcellularLocation>
</comment>
<dbReference type="GO" id="GO:0012505">
    <property type="term" value="C:endomembrane system"/>
    <property type="evidence" value="ECO:0007669"/>
    <property type="project" value="UniProtKB-SubCell"/>
</dbReference>
<keyword evidence="4 5" id="KW-0472">Membrane</keyword>
<keyword evidence="8" id="KW-1185">Reference proteome</keyword>
<evidence type="ECO:0000256" key="2">
    <source>
        <dbReference type="ARBA" id="ARBA00022692"/>
    </source>
</evidence>
<dbReference type="Proteomes" id="UP000557872">
    <property type="component" value="Unassembled WGS sequence"/>
</dbReference>
<evidence type="ECO:0000259" key="6">
    <source>
        <dbReference type="Pfam" id="PF06803"/>
    </source>
</evidence>
<feature type="transmembrane region" description="Helical" evidence="5">
    <location>
        <begin position="33"/>
        <end position="54"/>
    </location>
</feature>
<evidence type="ECO:0000313" key="7">
    <source>
        <dbReference type="EMBL" id="NWK56998.1"/>
    </source>
</evidence>
<evidence type="ECO:0000313" key="8">
    <source>
        <dbReference type="Proteomes" id="UP000557872"/>
    </source>
</evidence>
<accession>A0A851GGT7</accession>
<feature type="domain" description="DUF1232" evidence="6">
    <location>
        <begin position="8"/>
        <end position="44"/>
    </location>
</feature>
<dbReference type="AlphaFoldDB" id="A0A851GGT7"/>
<name>A0A851GGT7_9BACT</name>
<evidence type="ECO:0000256" key="3">
    <source>
        <dbReference type="ARBA" id="ARBA00022989"/>
    </source>
</evidence>
<dbReference type="Pfam" id="PF06803">
    <property type="entry name" value="DUF1232"/>
    <property type="match status" value="1"/>
</dbReference>
<dbReference type="EMBL" id="JACBAZ010000007">
    <property type="protein sequence ID" value="NWK56998.1"/>
    <property type="molecule type" value="Genomic_DNA"/>
</dbReference>
<keyword evidence="2 5" id="KW-0812">Transmembrane</keyword>
<organism evidence="7 8">
    <name type="scientific">Oceaniferula marina</name>
    <dbReference type="NCBI Taxonomy" id="2748318"/>
    <lineage>
        <taxon>Bacteria</taxon>
        <taxon>Pseudomonadati</taxon>
        <taxon>Verrucomicrobiota</taxon>
        <taxon>Verrucomicrobiia</taxon>
        <taxon>Verrucomicrobiales</taxon>
        <taxon>Verrucomicrobiaceae</taxon>
        <taxon>Oceaniferula</taxon>
    </lineage>
</organism>
<protein>
    <submittedName>
        <fullName evidence="7">DUF1232 domain-containing protein</fullName>
    </submittedName>
</protein>
<comment type="caution">
    <text evidence="7">The sequence shown here is derived from an EMBL/GenBank/DDBJ whole genome shotgun (WGS) entry which is preliminary data.</text>
</comment>
<proteinExistence type="predicted"/>
<evidence type="ECO:0000256" key="4">
    <source>
        <dbReference type="ARBA" id="ARBA00023136"/>
    </source>
</evidence>
<dbReference type="RefSeq" id="WP_178933830.1">
    <property type="nucleotide sequence ID" value="NZ_JACBAZ010000007.1"/>
</dbReference>
<evidence type="ECO:0000256" key="5">
    <source>
        <dbReference type="SAM" id="Phobius"/>
    </source>
</evidence>